<organism evidence="1 2">
    <name type="scientific">Trifolium pratense</name>
    <name type="common">Red clover</name>
    <dbReference type="NCBI Taxonomy" id="57577"/>
    <lineage>
        <taxon>Eukaryota</taxon>
        <taxon>Viridiplantae</taxon>
        <taxon>Streptophyta</taxon>
        <taxon>Embryophyta</taxon>
        <taxon>Tracheophyta</taxon>
        <taxon>Spermatophyta</taxon>
        <taxon>Magnoliopsida</taxon>
        <taxon>eudicotyledons</taxon>
        <taxon>Gunneridae</taxon>
        <taxon>Pentapetalae</taxon>
        <taxon>rosids</taxon>
        <taxon>fabids</taxon>
        <taxon>Fabales</taxon>
        <taxon>Fabaceae</taxon>
        <taxon>Papilionoideae</taxon>
        <taxon>50 kb inversion clade</taxon>
        <taxon>NPAAA clade</taxon>
        <taxon>Hologalegina</taxon>
        <taxon>IRL clade</taxon>
        <taxon>Trifolieae</taxon>
        <taxon>Trifolium</taxon>
    </lineage>
</organism>
<comment type="caution">
    <text evidence="1">The sequence shown here is derived from an EMBL/GenBank/DDBJ whole genome shotgun (WGS) entry which is preliminary data.</text>
</comment>
<dbReference type="EMBL" id="ASHM01118813">
    <property type="protein sequence ID" value="PNX56237.1"/>
    <property type="molecule type" value="Genomic_DNA"/>
</dbReference>
<reference evidence="1 2" key="2">
    <citation type="journal article" date="2017" name="Front. Plant Sci.">
        <title>Gene Classification and Mining of Molecular Markers Useful in Red Clover (Trifolium pratense) Breeding.</title>
        <authorList>
            <person name="Istvanek J."/>
            <person name="Dluhosova J."/>
            <person name="Dluhos P."/>
            <person name="Patkova L."/>
            <person name="Nedelnik J."/>
            <person name="Repkova J."/>
        </authorList>
    </citation>
    <scope>NUCLEOTIDE SEQUENCE [LARGE SCALE GENOMIC DNA]</scope>
    <source>
        <strain evidence="2">cv. Tatra</strain>
        <tissue evidence="1">Young leaves</tissue>
    </source>
</reference>
<dbReference type="AlphaFoldDB" id="A0A2K3JQD2"/>
<dbReference type="Proteomes" id="UP000236291">
    <property type="component" value="Unassembled WGS sequence"/>
</dbReference>
<name>A0A2K3JQD2_TRIPR</name>
<gene>
    <name evidence="1" type="ORF">L195_g058108</name>
</gene>
<reference evidence="1 2" key="1">
    <citation type="journal article" date="2014" name="Am. J. Bot.">
        <title>Genome assembly and annotation for red clover (Trifolium pratense; Fabaceae).</title>
        <authorList>
            <person name="Istvanek J."/>
            <person name="Jaros M."/>
            <person name="Krenek A."/>
            <person name="Repkova J."/>
        </authorList>
    </citation>
    <scope>NUCLEOTIDE SEQUENCE [LARGE SCALE GENOMIC DNA]</scope>
    <source>
        <strain evidence="2">cv. Tatra</strain>
        <tissue evidence="1">Young leaves</tissue>
    </source>
</reference>
<feature type="non-terminal residue" evidence="1">
    <location>
        <position position="35"/>
    </location>
</feature>
<evidence type="ECO:0000313" key="2">
    <source>
        <dbReference type="Proteomes" id="UP000236291"/>
    </source>
</evidence>
<protein>
    <submittedName>
        <fullName evidence="1">Ferredoxin-NADP reductase leaf isozyme chloroplastic-like</fullName>
    </submittedName>
</protein>
<proteinExistence type="predicted"/>
<accession>A0A2K3JQD2</accession>
<evidence type="ECO:0000313" key="1">
    <source>
        <dbReference type="EMBL" id="PNX56237.1"/>
    </source>
</evidence>
<sequence length="35" mass="3738">MAAAVTAAVSFPYSNTTSLPIRTSIVAPERLVFKK</sequence>